<evidence type="ECO:0000256" key="2">
    <source>
        <dbReference type="ARBA" id="ARBA00012652"/>
    </source>
</evidence>
<dbReference type="AlphaFoldDB" id="A0A6N8JL89"/>
<comment type="caution">
    <text evidence="9">The sequence shown here is derived from an EMBL/GenBank/DDBJ whole genome shotgun (WGS) entry which is preliminary data.</text>
</comment>
<dbReference type="InterPro" id="IPR012341">
    <property type="entry name" value="6hp_glycosidase-like_sf"/>
</dbReference>
<dbReference type="PANTHER" id="PTHR33307">
    <property type="entry name" value="ALPHA-RHAMNOSIDASE (EUROFUNG)"/>
    <property type="match status" value="1"/>
</dbReference>
<dbReference type="PANTHER" id="PTHR33307:SF6">
    <property type="entry name" value="ALPHA-RHAMNOSIDASE (EUROFUNG)-RELATED"/>
    <property type="match status" value="1"/>
</dbReference>
<organism evidence="9 10">
    <name type="scientific">Chitinophaga oryziterrae</name>
    <dbReference type="NCBI Taxonomy" id="1031224"/>
    <lineage>
        <taxon>Bacteria</taxon>
        <taxon>Pseudomonadati</taxon>
        <taxon>Bacteroidota</taxon>
        <taxon>Chitinophagia</taxon>
        <taxon>Chitinophagales</taxon>
        <taxon>Chitinophagaceae</taxon>
        <taxon>Chitinophaga</taxon>
    </lineage>
</organism>
<dbReference type="Pfam" id="PF17390">
    <property type="entry name" value="Bac_rhamnosid_C"/>
    <property type="match status" value="1"/>
</dbReference>
<dbReference type="Gene3D" id="1.50.10.10">
    <property type="match status" value="1"/>
</dbReference>
<evidence type="ECO:0000259" key="8">
    <source>
        <dbReference type="Pfam" id="PF17390"/>
    </source>
</evidence>
<evidence type="ECO:0000259" key="5">
    <source>
        <dbReference type="Pfam" id="PF05592"/>
    </source>
</evidence>
<dbReference type="SUPFAM" id="SSF48208">
    <property type="entry name" value="Six-hairpin glycosidases"/>
    <property type="match status" value="1"/>
</dbReference>
<dbReference type="InterPro" id="IPR008979">
    <property type="entry name" value="Galactose-bd-like_sf"/>
</dbReference>
<feature type="signal peptide" evidence="4">
    <location>
        <begin position="1"/>
        <end position="27"/>
    </location>
</feature>
<feature type="domain" description="Bacterial alpha-L-rhamnosidase N-terminal" evidence="6">
    <location>
        <begin position="169"/>
        <end position="340"/>
    </location>
</feature>
<evidence type="ECO:0000313" key="9">
    <source>
        <dbReference type="EMBL" id="MVT45171.1"/>
    </source>
</evidence>
<dbReference type="InterPro" id="IPR035396">
    <property type="entry name" value="Bac_rhamnosid6H"/>
</dbReference>
<dbReference type="InterPro" id="IPR035398">
    <property type="entry name" value="Bac_rhamnosid_C"/>
</dbReference>
<dbReference type="InterPro" id="IPR008902">
    <property type="entry name" value="Rhamnosid_concanavalin"/>
</dbReference>
<evidence type="ECO:0000313" key="10">
    <source>
        <dbReference type="Proteomes" id="UP000468388"/>
    </source>
</evidence>
<dbReference type="RefSeq" id="WP_157303956.1">
    <property type="nucleotide sequence ID" value="NZ_BAAAZB010000027.1"/>
</dbReference>
<evidence type="ECO:0000259" key="7">
    <source>
        <dbReference type="Pfam" id="PF17389"/>
    </source>
</evidence>
<dbReference type="Gene3D" id="2.60.120.260">
    <property type="entry name" value="Galactose-binding domain-like"/>
    <property type="match status" value="2"/>
</dbReference>
<feature type="chain" id="PRO_5027097517" description="alpha-L-rhamnosidase" evidence="4">
    <location>
        <begin position="28"/>
        <end position="891"/>
    </location>
</feature>
<dbReference type="SUPFAM" id="SSF49785">
    <property type="entry name" value="Galactose-binding domain-like"/>
    <property type="match status" value="1"/>
</dbReference>
<dbReference type="EMBL" id="WRXO01000017">
    <property type="protein sequence ID" value="MVT45171.1"/>
    <property type="molecule type" value="Genomic_DNA"/>
</dbReference>
<protein>
    <recommendedName>
        <fullName evidence="2">alpha-L-rhamnosidase</fullName>
        <ecNumber evidence="2">3.2.1.40</ecNumber>
    </recommendedName>
</protein>
<dbReference type="OrthoDB" id="9766741at2"/>
<dbReference type="InterPro" id="IPR008928">
    <property type="entry name" value="6-hairpin_glycosidase_sf"/>
</dbReference>
<keyword evidence="10" id="KW-1185">Reference proteome</keyword>
<feature type="domain" description="Alpha-L-rhamnosidase concanavalin-like" evidence="5">
    <location>
        <begin position="350"/>
        <end position="460"/>
    </location>
</feature>
<keyword evidence="3 9" id="KW-0378">Hydrolase</keyword>
<dbReference type="Pfam" id="PF17389">
    <property type="entry name" value="Bac_rhamnosid6H"/>
    <property type="match status" value="1"/>
</dbReference>
<evidence type="ECO:0000256" key="1">
    <source>
        <dbReference type="ARBA" id="ARBA00001445"/>
    </source>
</evidence>
<comment type="catalytic activity">
    <reaction evidence="1">
        <text>Hydrolysis of terminal non-reducing alpha-L-rhamnose residues in alpha-L-rhamnosides.</text>
        <dbReference type="EC" id="3.2.1.40"/>
    </reaction>
</comment>
<evidence type="ECO:0000259" key="6">
    <source>
        <dbReference type="Pfam" id="PF08531"/>
    </source>
</evidence>
<name>A0A6N8JL89_9BACT</name>
<dbReference type="EC" id="3.2.1.40" evidence="2"/>
<evidence type="ECO:0000256" key="3">
    <source>
        <dbReference type="ARBA" id="ARBA00022801"/>
    </source>
</evidence>
<dbReference type="InterPro" id="IPR013737">
    <property type="entry name" value="Bac_rhamnosid_N"/>
</dbReference>
<dbReference type="InterPro" id="IPR013783">
    <property type="entry name" value="Ig-like_fold"/>
</dbReference>
<accession>A0A6N8JL89</accession>
<dbReference type="Pfam" id="PF08531">
    <property type="entry name" value="Bac_rhamnosid_N"/>
    <property type="match status" value="1"/>
</dbReference>
<dbReference type="Gene3D" id="2.60.40.10">
    <property type="entry name" value="Immunoglobulins"/>
    <property type="match status" value="1"/>
</dbReference>
<sequence>MLKSTSGLRAFASVFLFITCCATASLAQVVVAGMQSEYLKNPIGIDTRNPRLSWHLSDPRQNSLQGAYNILVDTDSSAVAEGRGSVWSTGWVESDSTLIVYKGQPLQPFTKYYWKVAVKDRDNQTSAGIASFETGMMEMKNWRGAWISDNDDRNMKPAPYFRKTFTTAKKVQSARAYIAVAGLYELYINGEKIGNHRLDPMYTRFDRRTLYLTYDVTQQLQSGKNAIGVLLGNGWYNHQSTAVWDFHKAPWRNRPAFCLDLRITYEDGTTEIIRSGKDWKTALSPVIFNSIYTAEHYDARLEKKGWNTPVYNDSAWGHVIYREAPSANIVAQVMHPVRNIEEIPAKSVKKFSDSNYIFDLGRNIAGVSKITVKGPAGTVIRLKHAERLYTNGHADISNIDVHYRPTDDKDPFQTDIYILSGNGEETFMPHFDYKGFQYIEINSTNPVVLNKESLAGYFMHSDVPSVGHINSSNPVINKIWAATNNSYLSNLFGYPTDCPQREKNGWTGDAQIAIETGLYSFDGITIYEKWLADHRDEQQPNGVLPSIIPTDGWGYEWGNGPDWTSTIAIIPWNIYLFYGDKKLLSDCYDNIKRYVDHIDLISPTGLTTWGLGDWVPVKSVTPVELTSTCYYYADALILSNAAKILGNEPDYEKYLALSVKIKNAFNNKYLNKETGIYGEGVQTALSCPLYWGLVPDEFKSKVAANLAKRVEADLFHLDVGLLGQKAILNALSENGYADIAYKVASQKTYPSWGWWIENGATTLYENWKIDASSDMSLNHIMFGEIGAWMYKGLGGIYPDASHPGFRNVILMPHFVEGLDHFEATHEGPQGTISSSWTKKGKKVNYTVIIPANSTATIVLPVIAGLKPYLDGKPVEGEMVSTGSGTYEFYWK</sequence>
<proteinExistence type="predicted"/>
<dbReference type="Gene3D" id="2.60.420.10">
    <property type="entry name" value="Maltose phosphorylase, domain 3"/>
    <property type="match status" value="1"/>
</dbReference>
<feature type="domain" description="Alpha-L-rhamnosidase C-terminal" evidence="8">
    <location>
        <begin position="800"/>
        <end position="863"/>
    </location>
</feature>
<keyword evidence="4" id="KW-0732">Signal</keyword>
<dbReference type="Proteomes" id="UP000468388">
    <property type="component" value="Unassembled WGS sequence"/>
</dbReference>
<reference evidence="9 10" key="1">
    <citation type="submission" date="2019-12" db="EMBL/GenBank/DDBJ databases">
        <title>The draft genomic sequence of strain Chitinophaga oryziterrae JCM 16595.</title>
        <authorList>
            <person name="Zhang X."/>
        </authorList>
    </citation>
    <scope>NUCLEOTIDE SEQUENCE [LARGE SCALE GENOMIC DNA]</scope>
    <source>
        <strain evidence="9 10">JCM 16595</strain>
    </source>
</reference>
<feature type="domain" description="Alpha-L-rhamnosidase six-hairpin glycosidase" evidence="7">
    <location>
        <begin position="465"/>
        <end position="791"/>
    </location>
</feature>
<evidence type="ECO:0000256" key="4">
    <source>
        <dbReference type="SAM" id="SignalP"/>
    </source>
</evidence>
<dbReference type="Pfam" id="PF05592">
    <property type="entry name" value="Bac_rhamnosid"/>
    <property type="match status" value="1"/>
</dbReference>
<dbReference type="Pfam" id="PF25788">
    <property type="entry name" value="Ig_Rha78A_N"/>
    <property type="match status" value="1"/>
</dbReference>
<dbReference type="PIRSF" id="PIRSF010631">
    <property type="entry name" value="A-rhamnsds"/>
    <property type="match status" value="1"/>
</dbReference>
<gene>
    <name evidence="9" type="ORF">GO495_31575</name>
</gene>
<dbReference type="GO" id="GO:0005975">
    <property type="term" value="P:carbohydrate metabolic process"/>
    <property type="evidence" value="ECO:0007669"/>
    <property type="project" value="InterPro"/>
</dbReference>
<dbReference type="InterPro" id="IPR016007">
    <property type="entry name" value="Alpha_rhamnosid"/>
</dbReference>
<dbReference type="GO" id="GO:0030596">
    <property type="term" value="F:alpha-L-rhamnosidase activity"/>
    <property type="evidence" value="ECO:0007669"/>
    <property type="project" value="UniProtKB-EC"/>
</dbReference>